<proteinExistence type="predicted"/>
<dbReference type="AlphaFoldDB" id="A0A6J6LHP3"/>
<sequence length="376" mass="41543">MVQLPAIIIECDIGINTRDIELSPHRVIGNGLPALVVDRSTTKKLVVLRRALLRGFGYRERLKKALALDGFLRNPFENGRHFDTERIKHCRHDVDHVQILRAYLAGSVCAGRPMNDQRVGDTTFVALALPTLERRIAGVGPTVGVVAMGLGRSKKIDIRKHGIKRERNTVIPSDRIEGAVFIAFRRCTVITHDNHDRVVEFTDCFEMIEHPTNVVIGVSQEAGVDLHHAGIGALLFFGKRCPLLNPLWARREFSSRWKDAEIELALMGCGTPFIPAHIEFAGIAIDVRTRRLMRGMTSARSEVEEEGFVDGDVAQIVNELNCPASEIFSEVVAVLGSEGLLNKVVIGNEVGCILIRFGAHESVEALESATKRPALT</sequence>
<organism evidence="1">
    <name type="scientific">freshwater metagenome</name>
    <dbReference type="NCBI Taxonomy" id="449393"/>
    <lineage>
        <taxon>unclassified sequences</taxon>
        <taxon>metagenomes</taxon>
        <taxon>ecological metagenomes</taxon>
    </lineage>
</organism>
<gene>
    <name evidence="1" type="ORF">UFOPK2143_01791</name>
</gene>
<name>A0A6J6LHP3_9ZZZZ</name>
<reference evidence="1" key="1">
    <citation type="submission" date="2020-05" db="EMBL/GenBank/DDBJ databases">
        <authorList>
            <person name="Chiriac C."/>
            <person name="Salcher M."/>
            <person name="Ghai R."/>
            <person name="Kavagutti S V."/>
        </authorList>
    </citation>
    <scope>NUCLEOTIDE SEQUENCE</scope>
</reference>
<accession>A0A6J6LHP3</accession>
<dbReference type="EMBL" id="CAEZVV010000192">
    <property type="protein sequence ID" value="CAB4660183.1"/>
    <property type="molecule type" value="Genomic_DNA"/>
</dbReference>
<evidence type="ECO:0000313" key="1">
    <source>
        <dbReference type="EMBL" id="CAB4660183.1"/>
    </source>
</evidence>
<protein>
    <submittedName>
        <fullName evidence="1">Unannotated protein</fullName>
    </submittedName>
</protein>